<dbReference type="RefSeq" id="WP_109573026.1">
    <property type="nucleotide sequence ID" value="NZ_UHJL01000002.1"/>
</dbReference>
<dbReference type="Pfam" id="PF00534">
    <property type="entry name" value="Glycos_transf_1"/>
    <property type="match status" value="1"/>
</dbReference>
<dbReference type="Gene3D" id="3.40.50.2000">
    <property type="entry name" value="Glycogen Phosphorylase B"/>
    <property type="match status" value="2"/>
</dbReference>
<dbReference type="InterPro" id="IPR028098">
    <property type="entry name" value="Glyco_trans_4-like_N"/>
</dbReference>
<dbReference type="PANTHER" id="PTHR45947">
    <property type="entry name" value="SULFOQUINOVOSYL TRANSFERASE SQD2"/>
    <property type="match status" value="1"/>
</dbReference>
<dbReference type="InterPro" id="IPR001296">
    <property type="entry name" value="Glyco_trans_1"/>
</dbReference>
<organism evidence="3 4">
    <name type="scientific">Fibrobacter succinogenes</name>
    <name type="common">Bacteroides succinogenes</name>
    <dbReference type="NCBI Taxonomy" id="833"/>
    <lineage>
        <taxon>Bacteria</taxon>
        <taxon>Pseudomonadati</taxon>
        <taxon>Fibrobacterota</taxon>
        <taxon>Fibrobacteria</taxon>
        <taxon>Fibrobacterales</taxon>
        <taxon>Fibrobacteraceae</taxon>
        <taxon>Fibrobacter</taxon>
    </lineage>
</organism>
<protein>
    <submittedName>
        <fullName evidence="3">Glycosyltransferase involved in cell wall bisynthesis</fullName>
    </submittedName>
</protein>
<dbReference type="GO" id="GO:0016757">
    <property type="term" value="F:glycosyltransferase activity"/>
    <property type="evidence" value="ECO:0007669"/>
    <property type="project" value="InterPro"/>
</dbReference>
<proteinExistence type="predicted"/>
<evidence type="ECO:0000313" key="3">
    <source>
        <dbReference type="EMBL" id="SUQ24604.1"/>
    </source>
</evidence>
<feature type="domain" description="Glycosyltransferase subfamily 4-like N-terminal" evidence="2">
    <location>
        <begin position="27"/>
        <end position="184"/>
    </location>
</feature>
<evidence type="ECO:0000313" key="4">
    <source>
        <dbReference type="Proteomes" id="UP000255423"/>
    </source>
</evidence>
<name>A0A380S6S1_FIBSU</name>
<keyword evidence="3" id="KW-0808">Transferase</keyword>
<dbReference type="EMBL" id="UHJL01000002">
    <property type="protein sequence ID" value="SUQ24604.1"/>
    <property type="molecule type" value="Genomic_DNA"/>
</dbReference>
<dbReference type="PANTHER" id="PTHR45947:SF3">
    <property type="entry name" value="SULFOQUINOVOSYL TRANSFERASE SQD2"/>
    <property type="match status" value="1"/>
</dbReference>
<accession>A0A380S6S1</accession>
<evidence type="ECO:0000259" key="1">
    <source>
        <dbReference type="Pfam" id="PF00534"/>
    </source>
</evidence>
<feature type="domain" description="Glycosyl transferase family 1" evidence="1">
    <location>
        <begin position="225"/>
        <end position="388"/>
    </location>
</feature>
<dbReference type="InterPro" id="IPR050194">
    <property type="entry name" value="Glycosyltransferase_grp1"/>
</dbReference>
<sequence length="413" mass="45496">MKVLVIGSVYPRFQEDAEVPWLRTSIAHLKKAGVEIQVLAPAYKGLKSHDIDGTHVNRFRYAPASWEILTHEEGAPSKMASKPWLQLLAIPYIINGFFQCIRICRKWRPDVIHAHWPFPHAYIALGAAKLFKIPLVLNFHGAELLLIRKKKWVKPLLKFAIGQAQAIFANSSFTAGKIKALRNVDVEWSPYGTTLEGASLPLASAADAASATPSSGGTPQRPEPHAINNKFKILFVGRHIERKGICYLIEAAKYLPRDKFEIRIVGVGDLTEQLKQQAAAVNDGAEIIFTGKLSPEDLANEYKTANVFTLPAIVDHKGDTEGLGVVLIEAMELGLPIVASNVGGIPDVVVDGESGILVPEKDPAALADAFKRLEADPTLIQKLLAGARNRIDKCFTWDGIIERQVEVYKRLQQ</sequence>
<dbReference type="SUPFAM" id="SSF53756">
    <property type="entry name" value="UDP-Glycosyltransferase/glycogen phosphorylase"/>
    <property type="match status" value="1"/>
</dbReference>
<evidence type="ECO:0000259" key="2">
    <source>
        <dbReference type="Pfam" id="PF13439"/>
    </source>
</evidence>
<dbReference type="Proteomes" id="UP000255423">
    <property type="component" value="Unassembled WGS sequence"/>
</dbReference>
<dbReference type="Pfam" id="PF13439">
    <property type="entry name" value="Glyco_transf_4"/>
    <property type="match status" value="1"/>
</dbReference>
<dbReference type="AlphaFoldDB" id="A0A380S6S1"/>
<reference evidence="3 4" key="1">
    <citation type="submission" date="2017-08" db="EMBL/GenBank/DDBJ databases">
        <authorList>
            <person name="de Groot N.N."/>
        </authorList>
    </citation>
    <scope>NUCLEOTIDE SEQUENCE [LARGE SCALE GENOMIC DNA]</scope>
    <source>
        <strain evidence="3 4">HM2</strain>
    </source>
</reference>
<gene>
    <name evidence="3" type="ORF">SAMN05661053_2011</name>
</gene>